<feature type="transmembrane region" description="Helical" evidence="1">
    <location>
        <begin position="6"/>
        <end position="30"/>
    </location>
</feature>
<name>A0ABS0C7V9_9NOCA</name>
<gene>
    <name evidence="2" type="ORF">IU470_06360</name>
</gene>
<sequence>MAGNEMLPVLIAFAVVSWLAICFFASTAILEYRVSRAEKLYLKLAASRSLPSDADIERLCDLTEPRRDPWVRAEPVPA</sequence>
<keyword evidence="1" id="KW-0812">Transmembrane</keyword>
<organism evidence="2 3">
    <name type="scientific">Nocardia abscessus</name>
    <dbReference type="NCBI Taxonomy" id="120957"/>
    <lineage>
        <taxon>Bacteria</taxon>
        <taxon>Bacillati</taxon>
        <taxon>Actinomycetota</taxon>
        <taxon>Actinomycetes</taxon>
        <taxon>Mycobacteriales</taxon>
        <taxon>Nocardiaceae</taxon>
        <taxon>Nocardia</taxon>
    </lineage>
</organism>
<reference evidence="2 3" key="1">
    <citation type="submission" date="2020-10" db="EMBL/GenBank/DDBJ databases">
        <title>Identification of Nocardia species via Next-generation sequencing and recognition of intraspecies genetic diversity.</title>
        <authorList>
            <person name="Li P."/>
            <person name="Li P."/>
            <person name="Lu B."/>
        </authorList>
    </citation>
    <scope>NUCLEOTIDE SEQUENCE [LARGE SCALE GENOMIC DNA]</scope>
    <source>
        <strain evidence="2 3">N-11</strain>
    </source>
</reference>
<protein>
    <submittedName>
        <fullName evidence="2">Uncharacterized protein</fullName>
    </submittedName>
</protein>
<evidence type="ECO:0000256" key="1">
    <source>
        <dbReference type="SAM" id="Phobius"/>
    </source>
</evidence>
<dbReference type="RefSeq" id="WP_195032058.1">
    <property type="nucleotide sequence ID" value="NZ_JADLRE010000004.1"/>
</dbReference>
<comment type="caution">
    <text evidence="2">The sequence shown here is derived from an EMBL/GenBank/DDBJ whole genome shotgun (WGS) entry which is preliminary data.</text>
</comment>
<accession>A0ABS0C7V9</accession>
<keyword evidence="3" id="KW-1185">Reference proteome</keyword>
<keyword evidence="1" id="KW-1133">Transmembrane helix</keyword>
<proteinExistence type="predicted"/>
<dbReference type="Proteomes" id="UP000807309">
    <property type="component" value="Unassembled WGS sequence"/>
</dbReference>
<evidence type="ECO:0000313" key="3">
    <source>
        <dbReference type="Proteomes" id="UP000807309"/>
    </source>
</evidence>
<keyword evidence="1" id="KW-0472">Membrane</keyword>
<evidence type="ECO:0000313" key="2">
    <source>
        <dbReference type="EMBL" id="MBF6224729.1"/>
    </source>
</evidence>
<dbReference type="EMBL" id="JADLRE010000004">
    <property type="protein sequence ID" value="MBF6224729.1"/>
    <property type="molecule type" value="Genomic_DNA"/>
</dbReference>